<dbReference type="PROSITE" id="PS50114">
    <property type="entry name" value="GATA_ZN_FINGER_2"/>
    <property type="match status" value="1"/>
</dbReference>
<dbReference type="OrthoDB" id="553201at2759"/>
<feature type="compositionally biased region" description="Gly residues" evidence="3">
    <location>
        <begin position="398"/>
        <end position="408"/>
    </location>
</feature>
<evidence type="ECO:0000313" key="6">
    <source>
        <dbReference type="Proteomes" id="UP000054498"/>
    </source>
</evidence>
<organism evidence="5 6">
    <name type="scientific">Monoraphidium neglectum</name>
    <dbReference type="NCBI Taxonomy" id="145388"/>
    <lineage>
        <taxon>Eukaryota</taxon>
        <taxon>Viridiplantae</taxon>
        <taxon>Chlorophyta</taxon>
        <taxon>core chlorophytes</taxon>
        <taxon>Chlorophyceae</taxon>
        <taxon>CS clade</taxon>
        <taxon>Sphaeropleales</taxon>
        <taxon>Selenastraceae</taxon>
        <taxon>Monoraphidium</taxon>
    </lineage>
</organism>
<evidence type="ECO:0000256" key="1">
    <source>
        <dbReference type="PROSITE-ProRule" id="PRU00094"/>
    </source>
</evidence>
<sequence>MRAGAKHSAVNRVVAALSSHDRGRTAPADLAHMLVAAVGAPALVNAIDLGAAFLVDTPLQGLWRGLLALDPSGGQAEEGDEDVALEAAGHADKMCGNCGTCHTRVWRHGAALQLCNACGMYLQKHNSHRPAELIRAHLERLDRDRAAADEERRTLEAAAAAGLAEGPLPHPQEGPEAMKEDGTPLGGGMGVQEPRQRAGEEDDCWEQQAATELGPDGSPIRRSWRPKAARRMEEGFVGGDEVNWAVGALRGPLVSGNGSIDGAAQQLGFDCALYYQPTQLPSGAGRLGMELQQGGGQRQDEAQEEIASPEAHRAVAALLARCSQDSSTDATPELAAQGLVRLRSDTTPPPSPLKSDAGHRGAGTFLGSGVTFARNPHAAVPLPFAAGAFHASGWGGAPAGAAGAGGDTGSRAASPSTTLLTNGGLTLAAAAVGEGQLPALRVPAGAPHRLSLQSSADSGSPLVAQMRAAASGLRISDDTSRDATPDGPLYGGALATAGTAAPGAPSGPGLRPAHRGRKHKLQGRRRCGGAGGDESDEDYVPGSEGSGGGGAAARQRGRSRGWSCDVGSDGDELMRTGPEGAARATAVAGAAVGQLEREMEAPHSARAVNVALRSVEALPHSPRSAERRRSGRPNSKEPKPSLKGPW</sequence>
<feature type="compositionally biased region" description="Basic and acidic residues" evidence="3">
    <location>
        <begin position="475"/>
        <end position="484"/>
    </location>
</feature>
<dbReference type="SMART" id="SM00401">
    <property type="entry name" value="ZnF_GATA"/>
    <property type="match status" value="1"/>
</dbReference>
<keyword evidence="1" id="KW-0863">Zinc-finger</keyword>
<keyword evidence="1" id="KW-0479">Metal-binding</keyword>
<feature type="coiled-coil region" evidence="2">
    <location>
        <begin position="131"/>
        <end position="158"/>
    </location>
</feature>
<dbReference type="Proteomes" id="UP000054498">
    <property type="component" value="Unassembled WGS sequence"/>
</dbReference>
<evidence type="ECO:0000313" key="5">
    <source>
        <dbReference type="EMBL" id="KIY97103.1"/>
    </source>
</evidence>
<evidence type="ECO:0000256" key="2">
    <source>
        <dbReference type="SAM" id="Coils"/>
    </source>
</evidence>
<dbReference type="RefSeq" id="XP_013896123.1">
    <property type="nucleotide sequence ID" value="XM_014040669.1"/>
</dbReference>
<name>A0A0D2KN54_9CHLO</name>
<dbReference type="CDD" id="cd00202">
    <property type="entry name" value="ZnF_GATA"/>
    <property type="match status" value="1"/>
</dbReference>
<dbReference type="EMBL" id="KK102707">
    <property type="protein sequence ID" value="KIY97103.1"/>
    <property type="molecule type" value="Genomic_DNA"/>
</dbReference>
<feature type="compositionally biased region" description="Low complexity" evidence="3">
    <location>
        <begin position="487"/>
        <end position="511"/>
    </location>
</feature>
<proteinExistence type="predicted"/>
<feature type="region of interest" description="Disordered" evidence="3">
    <location>
        <begin position="398"/>
        <end position="417"/>
    </location>
</feature>
<reference evidence="5 6" key="1">
    <citation type="journal article" date="2013" name="BMC Genomics">
        <title>Reconstruction of the lipid metabolism for the microalga Monoraphidium neglectum from its genome sequence reveals characteristics suitable for biofuel production.</title>
        <authorList>
            <person name="Bogen C."/>
            <person name="Al-Dilaimi A."/>
            <person name="Albersmeier A."/>
            <person name="Wichmann J."/>
            <person name="Grundmann M."/>
            <person name="Rupp O."/>
            <person name="Lauersen K.J."/>
            <person name="Blifernez-Klassen O."/>
            <person name="Kalinowski J."/>
            <person name="Goesmann A."/>
            <person name="Mussgnug J.H."/>
            <person name="Kruse O."/>
        </authorList>
    </citation>
    <scope>NUCLEOTIDE SEQUENCE [LARGE SCALE GENOMIC DNA]</scope>
    <source>
        <strain evidence="5 6">SAG 48.87</strain>
    </source>
</reference>
<feature type="region of interest" description="Disordered" evidence="3">
    <location>
        <begin position="340"/>
        <end position="360"/>
    </location>
</feature>
<keyword evidence="2" id="KW-0175">Coiled coil</keyword>
<dbReference type="GeneID" id="25728062"/>
<feature type="region of interest" description="Disordered" evidence="3">
    <location>
        <begin position="472"/>
        <end position="576"/>
    </location>
</feature>
<dbReference type="InterPro" id="IPR013088">
    <property type="entry name" value="Znf_NHR/GATA"/>
</dbReference>
<feature type="region of interest" description="Disordered" evidence="3">
    <location>
        <begin position="159"/>
        <end position="202"/>
    </location>
</feature>
<feature type="domain" description="GATA-type" evidence="4">
    <location>
        <begin position="89"/>
        <end position="145"/>
    </location>
</feature>
<feature type="region of interest" description="Disordered" evidence="3">
    <location>
        <begin position="612"/>
        <end position="646"/>
    </location>
</feature>
<evidence type="ECO:0000259" key="4">
    <source>
        <dbReference type="PROSITE" id="PS50114"/>
    </source>
</evidence>
<protein>
    <recommendedName>
        <fullName evidence="4">GATA-type domain-containing protein</fullName>
    </recommendedName>
</protein>
<accession>A0A0D2KN54</accession>
<feature type="compositionally biased region" description="Basic residues" evidence="3">
    <location>
        <begin position="512"/>
        <end position="527"/>
    </location>
</feature>
<dbReference type="AlphaFoldDB" id="A0A0D2KN54"/>
<dbReference type="GO" id="GO:0008270">
    <property type="term" value="F:zinc ion binding"/>
    <property type="evidence" value="ECO:0007669"/>
    <property type="project" value="UniProtKB-KW"/>
</dbReference>
<gene>
    <name evidence="5" type="ORF">MNEG_10858</name>
</gene>
<dbReference type="SUPFAM" id="SSF57716">
    <property type="entry name" value="Glucocorticoid receptor-like (DNA-binding domain)"/>
    <property type="match status" value="1"/>
</dbReference>
<dbReference type="Gene3D" id="3.30.50.10">
    <property type="entry name" value="Erythroid Transcription Factor GATA-1, subunit A"/>
    <property type="match status" value="1"/>
</dbReference>
<feature type="compositionally biased region" description="Basic and acidic residues" evidence="3">
    <location>
        <begin position="623"/>
        <end position="640"/>
    </location>
</feature>
<dbReference type="GO" id="GO:0006355">
    <property type="term" value="P:regulation of DNA-templated transcription"/>
    <property type="evidence" value="ECO:0007669"/>
    <property type="project" value="InterPro"/>
</dbReference>
<evidence type="ECO:0000256" key="3">
    <source>
        <dbReference type="SAM" id="MobiDB-lite"/>
    </source>
</evidence>
<keyword evidence="6" id="KW-1185">Reference proteome</keyword>
<keyword evidence="1" id="KW-0862">Zinc</keyword>
<dbReference type="KEGG" id="mng:MNEG_10858"/>
<dbReference type="GO" id="GO:0043565">
    <property type="term" value="F:sequence-specific DNA binding"/>
    <property type="evidence" value="ECO:0007669"/>
    <property type="project" value="InterPro"/>
</dbReference>
<dbReference type="InterPro" id="IPR000679">
    <property type="entry name" value="Znf_GATA"/>
</dbReference>